<evidence type="ECO:0000256" key="1">
    <source>
        <dbReference type="SAM" id="MobiDB-lite"/>
    </source>
</evidence>
<proteinExistence type="predicted"/>
<name>A0ABQ7GA73_DUNSA</name>
<sequence>MALLWAVAFLTALIFALGVAYLLFQTLTDMREVDMAFARGDTPVPAAVRKAKQEPKQRIRNSAWRRPSARSAPFR</sequence>
<dbReference type="EMBL" id="MU069945">
    <property type="protein sequence ID" value="KAF5831473.1"/>
    <property type="molecule type" value="Genomic_DNA"/>
</dbReference>
<evidence type="ECO:0000313" key="3">
    <source>
        <dbReference type="Proteomes" id="UP000815325"/>
    </source>
</evidence>
<evidence type="ECO:0000313" key="2">
    <source>
        <dbReference type="EMBL" id="KAF5831473.1"/>
    </source>
</evidence>
<accession>A0ABQ7GA73</accession>
<protein>
    <submittedName>
        <fullName evidence="2">Uncharacterized protein</fullName>
    </submittedName>
</protein>
<dbReference type="Proteomes" id="UP000815325">
    <property type="component" value="Unassembled WGS sequence"/>
</dbReference>
<keyword evidence="3" id="KW-1185">Reference proteome</keyword>
<gene>
    <name evidence="2" type="ORF">DUNSADRAFT_13095</name>
</gene>
<comment type="caution">
    <text evidence="2">The sequence shown here is derived from an EMBL/GenBank/DDBJ whole genome shotgun (WGS) entry which is preliminary data.</text>
</comment>
<reference evidence="2" key="1">
    <citation type="submission" date="2017-08" db="EMBL/GenBank/DDBJ databases">
        <authorList>
            <person name="Polle J.E."/>
            <person name="Barry K."/>
            <person name="Cushman J."/>
            <person name="Schmutz J."/>
            <person name="Tran D."/>
            <person name="Hathwaick L.T."/>
            <person name="Yim W.C."/>
            <person name="Jenkins J."/>
            <person name="Mckie-Krisberg Z.M."/>
            <person name="Prochnik S."/>
            <person name="Lindquist E."/>
            <person name="Dockter R.B."/>
            <person name="Adam C."/>
            <person name="Molina H."/>
            <person name="Bunkerborg J."/>
            <person name="Jin E."/>
            <person name="Buchheim M."/>
            <person name="Magnuson J."/>
        </authorList>
    </citation>
    <scope>NUCLEOTIDE SEQUENCE</scope>
    <source>
        <strain evidence="2">CCAP 19/18</strain>
    </source>
</reference>
<organism evidence="2 3">
    <name type="scientific">Dunaliella salina</name>
    <name type="common">Green alga</name>
    <name type="synonym">Protococcus salinus</name>
    <dbReference type="NCBI Taxonomy" id="3046"/>
    <lineage>
        <taxon>Eukaryota</taxon>
        <taxon>Viridiplantae</taxon>
        <taxon>Chlorophyta</taxon>
        <taxon>core chlorophytes</taxon>
        <taxon>Chlorophyceae</taxon>
        <taxon>CS clade</taxon>
        <taxon>Chlamydomonadales</taxon>
        <taxon>Dunaliellaceae</taxon>
        <taxon>Dunaliella</taxon>
    </lineage>
</organism>
<feature type="region of interest" description="Disordered" evidence="1">
    <location>
        <begin position="46"/>
        <end position="75"/>
    </location>
</feature>